<gene>
    <name evidence="1" type="ORF">CMEL01_13035</name>
</gene>
<organism evidence="1 2">
    <name type="scientific">Colletotrichum melonis</name>
    <dbReference type="NCBI Taxonomy" id="1209925"/>
    <lineage>
        <taxon>Eukaryota</taxon>
        <taxon>Fungi</taxon>
        <taxon>Dikarya</taxon>
        <taxon>Ascomycota</taxon>
        <taxon>Pezizomycotina</taxon>
        <taxon>Sordariomycetes</taxon>
        <taxon>Hypocreomycetidae</taxon>
        <taxon>Glomerellales</taxon>
        <taxon>Glomerellaceae</taxon>
        <taxon>Colletotrichum</taxon>
        <taxon>Colletotrichum acutatum species complex</taxon>
    </lineage>
</organism>
<evidence type="ECO:0000313" key="1">
    <source>
        <dbReference type="EMBL" id="KAK1464274.1"/>
    </source>
</evidence>
<dbReference type="EMBL" id="MLGG01000006">
    <property type="protein sequence ID" value="KAK1464274.1"/>
    <property type="molecule type" value="Genomic_DNA"/>
</dbReference>
<protein>
    <submittedName>
        <fullName evidence="1">Uncharacterized protein</fullName>
    </submittedName>
</protein>
<dbReference type="AlphaFoldDB" id="A0AAI9UT71"/>
<sequence length="28" mass="3306">MFLSTQLHDSLHPLSMHACIPRRNEEEL</sequence>
<proteinExistence type="predicted"/>
<keyword evidence="2" id="KW-1185">Reference proteome</keyword>
<accession>A0AAI9UT71</accession>
<name>A0AAI9UT71_9PEZI</name>
<comment type="caution">
    <text evidence="1">The sequence shown here is derived from an EMBL/GenBank/DDBJ whole genome shotgun (WGS) entry which is preliminary data.</text>
</comment>
<evidence type="ECO:0000313" key="2">
    <source>
        <dbReference type="Proteomes" id="UP001239795"/>
    </source>
</evidence>
<dbReference type="Proteomes" id="UP001239795">
    <property type="component" value="Unassembled WGS sequence"/>
</dbReference>
<reference evidence="1 2" key="1">
    <citation type="submission" date="2016-10" db="EMBL/GenBank/DDBJ databases">
        <title>The genome sequence of Colletotrichum fioriniae PJ7.</title>
        <authorList>
            <person name="Baroncelli R."/>
        </authorList>
    </citation>
    <scope>NUCLEOTIDE SEQUENCE [LARGE SCALE GENOMIC DNA]</scope>
    <source>
        <strain evidence="1">Col 31</strain>
    </source>
</reference>